<protein>
    <submittedName>
        <fullName evidence="7">Carboxylase</fullName>
    </submittedName>
</protein>
<dbReference type="AlphaFoldDB" id="A0A6J4U1E5"/>
<feature type="domain" description="ATP-grasp" evidence="6">
    <location>
        <begin position="140"/>
        <end position="344"/>
    </location>
</feature>
<dbReference type="PROSITE" id="PS50975">
    <property type="entry name" value="ATP_GRASP"/>
    <property type="match status" value="1"/>
</dbReference>
<evidence type="ECO:0000256" key="1">
    <source>
        <dbReference type="ARBA" id="ARBA00022598"/>
    </source>
</evidence>
<evidence type="ECO:0000259" key="6">
    <source>
        <dbReference type="PROSITE" id="PS50975"/>
    </source>
</evidence>
<dbReference type="PANTHER" id="PTHR43585">
    <property type="entry name" value="FUMIPYRROLE BIOSYNTHESIS PROTEIN C"/>
    <property type="match status" value="1"/>
</dbReference>
<dbReference type="Pfam" id="PF18603">
    <property type="entry name" value="LAL_C2"/>
    <property type="match status" value="1"/>
</dbReference>
<dbReference type="InterPro" id="IPR011761">
    <property type="entry name" value="ATP-grasp"/>
</dbReference>
<keyword evidence="3 4" id="KW-0067">ATP-binding</keyword>
<evidence type="ECO:0000256" key="5">
    <source>
        <dbReference type="SAM" id="MobiDB-lite"/>
    </source>
</evidence>
<dbReference type="InterPro" id="IPR052032">
    <property type="entry name" value="ATP-dep_AA_Ligase"/>
</dbReference>
<sequence length="447" mass="46038">MDGQQLAVAVHGEPASPNPSPQPPAPNSRPPRVLLLAGPASYRAGAFATAARGLGLEVVLGMDLPETLAEYWHVPLGLDLTRPEAAADKAVAFAAGRPLDAVVAVDDGATLAAAAIAARLGLPHNDPASALAARDKLVMRTRLAAGGVPVPWFRAFPVTADPAAVAAEVLAEGVFPCVVKPLRLSGSRGVIRADDVAGFVAAFGRTRRLLLEDGHPPAQTQILVEEYLPGVEVALEGLLTGGTLRTLALFDKPDPLDGPFFEETIYVTPSRLPADTQATISARVSTAAAALGLREGPVHAELRINDHGVWLIEIAGRSIGGLCATILEFGAGVGLEELILRHAVGLPLPETGRTGEAAGVLMIPIPKAGILRGVSGTGEAAQVPGVTGVEITAKLNHPLVPLPEGASYLGFVFAKAATPAGAEAALRAAHERLSFRIDPAIALTVSR</sequence>
<dbReference type="Gene3D" id="3.40.50.20">
    <property type="match status" value="1"/>
</dbReference>
<dbReference type="EMBL" id="CADCWE010000085">
    <property type="protein sequence ID" value="CAA9535730.1"/>
    <property type="molecule type" value="Genomic_DNA"/>
</dbReference>
<evidence type="ECO:0000313" key="7">
    <source>
        <dbReference type="EMBL" id="CAA9535730.1"/>
    </source>
</evidence>
<evidence type="ECO:0000256" key="2">
    <source>
        <dbReference type="ARBA" id="ARBA00022741"/>
    </source>
</evidence>
<dbReference type="Gene3D" id="3.30.470.20">
    <property type="entry name" value="ATP-grasp fold, B domain"/>
    <property type="match status" value="1"/>
</dbReference>
<dbReference type="Pfam" id="PF13535">
    <property type="entry name" value="ATP-grasp_4"/>
    <property type="match status" value="1"/>
</dbReference>
<dbReference type="Pfam" id="PF18130">
    <property type="entry name" value="ATPgrasp_N"/>
    <property type="match status" value="1"/>
</dbReference>
<dbReference type="GO" id="GO:0005524">
    <property type="term" value="F:ATP binding"/>
    <property type="evidence" value="ECO:0007669"/>
    <property type="project" value="UniProtKB-UniRule"/>
</dbReference>
<keyword evidence="2 4" id="KW-0547">Nucleotide-binding</keyword>
<accession>A0A6J4U1E5</accession>
<dbReference type="PANTHER" id="PTHR43585:SF2">
    <property type="entry name" value="ATP-GRASP ENZYME FSQD"/>
    <property type="match status" value="1"/>
</dbReference>
<dbReference type="InterPro" id="IPR041472">
    <property type="entry name" value="BL00235/CARNS1_N"/>
</dbReference>
<dbReference type="InterPro" id="IPR040570">
    <property type="entry name" value="LAL_C2"/>
</dbReference>
<gene>
    <name evidence="7" type="ORF">AVDCRST_MAG73-1375</name>
</gene>
<proteinExistence type="predicted"/>
<feature type="region of interest" description="Disordered" evidence="5">
    <location>
        <begin position="1"/>
        <end position="31"/>
    </location>
</feature>
<keyword evidence="1" id="KW-0436">Ligase</keyword>
<dbReference type="GO" id="GO:0046872">
    <property type="term" value="F:metal ion binding"/>
    <property type="evidence" value="ECO:0007669"/>
    <property type="project" value="InterPro"/>
</dbReference>
<organism evidence="7">
    <name type="scientific">uncultured Thermomicrobiales bacterium</name>
    <dbReference type="NCBI Taxonomy" id="1645740"/>
    <lineage>
        <taxon>Bacteria</taxon>
        <taxon>Pseudomonadati</taxon>
        <taxon>Thermomicrobiota</taxon>
        <taxon>Thermomicrobia</taxon>
        <taxon>Thermomicrobiales</taxon>
        <taxon>environmental samples</taxon>
    </lineage>
</organism>
<name>A0A6J4U1E5_9BACT</name>
<dbReference type="SUPFAM" id="SSF56059">
    <property type="entry name" value="Glutathione synthetase ATP-binding domain-like"/>
    <property type="match status" value="1"/>
</dbReference>
<evidence type="ECO:0000256" key="3">
    <source>
        <dbReference type="ARBA" id="ARBA00022840"/>
    </source>
</evidence>
<reference evidence="7" key="1">
    <citation type="submission" date="2020-02" db="EMBL/GenBank/DDBJ databases">
        <authorList>
            <person name="Meier V. D."/>
        </authorList>
    </citation>
    <scope>NUCLEOTIDE SEQUENCE</scope>
    <source>
        <strain evidence="7">AVDCRST_MAG73</strain>
    </source>
</reference>
<feature type="compositionally biased region" description="Pro residues" evidence="5">
    <location>
        <begin position="16"/>
        <end position="29"/>
    </location>
</feature>
<evidence type="ECO:0000256" key="4">
    <source>
        <dbReference type="PROSITE-ProRule" id="PRU00409"/>
    </source>
</evidence>
<dbReference type="GO" id="GO:0016874">
    <property type="term" value="F:ligase activity"/>
    <property type="evidence" value="ECO:0007669"/>
    <property type="project" value="UniProtKB-KW"/>
</dbReference>